<keyword evidence="5" id="KW-1185">Reference proteome</keyword>
<dbReference type="InterPro" id="IPR007110">
    <property type="entry name" value="Ig-like_dom"/>
</dbReference>
<dbReference type="Ensembl" id="ENSEEET00000064554.1">
    <property type="protein sequence ID" value="ENSEEEP00000063985.1"/>
    <property type="gene ID" value="ENSEEEG00000026221.1"/>
</dbReference>
<evidence type="ECO:0000256" key="1">
    <source>
        <dbReference type="ARBA" id="ARBA00022729"/>
    </source>
</evidence>
<dbReference type="PANTHER" id="PTHR45080:SF8">
    <property type="entry name" value="IG-LIKE DOMAIN-CONTAINING PROTEIN"/>
    <property type="match status" value="1"/>
</dbReference>
<name>A0AAY5F4U8_ELEEL</name>
<dbReference type="FunFam" id="2.60.40.10:FF:000503">
    <property type="entry name" value="Hemicentin 1"/>
    <property type="match status" value="1"/>
</dbReference>
<accession>A0AAY5F4U8</accession>
<evidence type="ECO:0000313" key="4">
    <source>
        <dbReference type="Ensembl" id="ENSEEEP00000063985.1"/>
    </source>
</evidence>
<keyword evidence="1" id="KW-0732">Signal</keyword>
<reference evidence="4" key="2">
    <citation type="submission" date="2025-08" db="UniProtKB">
        <authorList>
            <consortium name="Ensembl"/>
        </authorList>
    </citation>
    <scope>IDENTIFICATION</scope>
</reference>
<dbReference type="GO" id="GO:0005886">
    <property type="term" value="C:plasma membrane"/>
    <property type="evidence" value="ECO:0007669"/>
    <property type="project" value="TreeGrafter"/>
</dbReference>
<dbReference type="Pfam" id="PF13927">
    <property type="entry name" value="Ig_3"/>
    <property type="match status" value="1"/>
</dbReference>
<dbReference type="InterPro" id="IPR003599">
    <property type="entry name" value="Ig_sub"/>
</dbReference>
<dbReference type="AlphaFoldDB" id="A0AAY5F4U8"/>
<reference evidence="4" key="3">
    <citation type="submission" date="2025-09" db="UniProtKB">
        <authorList>
            <consortium name="Ensembl"/>
        </authorList>
    </citation>
    <scope>IDENTIFICATION</scope>
</reference>
<dbReference type="SMART" id="SM00408">
    <property type="entry name" value="IGc2"/>
    <property type="match status" value="1"/>
</dbReference>
<evidence type="ECO:0000259" key="3">
    <source>
        <dbReference type="PROSITE" id="PS50835"/>
    </source>
</evidence>
<organism evidence="4 5">
    <name type="scientific">Electrophorus electricus</name>
    <name type="common">Electric eel</name>
    <name type="synonym">Gymnotus electricus</name>
    <dbReference type="NCBI Taxonomy" id="8005"/>
    <lineage>
        <taxon>Eukaryota</taxon>
        <taxon>Metazoa</taxon>
        <taxon>Chordata</taxon>
        <taxon>Craniata</taxon>
        <taxon>Vertebrata</taxon>
        <taxon>Euteleostomi</taxon>
        <taxon>Actinopterygii</taxon>
        <taxon>Neopterygii</taxon>
        <taxon>Teleostei</taxon>
        <taxon>Ostariophysi</taxon>
        <taxon>Gymnotiformes</taxon>
        <taxon>Gymnotoidei</taxon>
        <taxon>Gymnotidae</taxon>
        <taxon>Electrophorus</taxon>
    </lineage>
</organism>
<feature type="domain" description="Ig-like" evidence="3">
    <location>
        <begin position="25"/>
        <end position="111"/>
    </location>
</feature>
<dbReference type="Proteomes" id="UP000314983">
    <property type="component" value="Chromosome 18"/>
</dbReference>
<protein>
    <recommendedName>
        <fullName evidence="3">Ig-like domain-containing protein</fullName>
    </recommendedName>
</protein>
<dbReference type="PROSITE" id="PS50835">
    <property type="entry name" value="IG_LIKE"/>
    <property type="match status" value="1"/>
</dbReference>
<dbReference type="InterPro" id="IPR003598">
    <property type="entry name" value="Ig_sub2"/>
</dbReference>
<dbReference type="GO" id="GO:0007156">
    <property type="term" value="P:homophilic cell adhesion via plasma membrane adhesion molecules"/>
    <property type="evidence" value="ECO:0007669"/>
    <property type="project" value="TreeGrafter"/>
</dbReference>
<sequence>TEQDSCSLDADTKLALTVCHGVTVPPVLSVPRLEYTAVLGQPLSLVCSADGQPKPEIQWHRERRPLVAGTHLHLFFNGTLHVPSTQRSDAGTYTCSAQNVAGGASHDIRVLIHGELLSHAAFCLRLVNSYRNTFIPIIPMLCISEPLGDTLLCCFAVW</sequence>
<reference evidence="4 5" key="1">
    <citation type="submission" date="2020-05" db="EMBL/GenBank/DDBJ databases">
        <title>Electrophorus electricus (electric eel) genome, fEleEle1, primary haplotype.</title>
        <authorList>
            <person name="Myers G."/>
            <person name="Meyer A."/>
            <person name="Fedrigo O."/>
            <person name="Formenti G."/>
            <person name="Rhie A."/>
            <person name="Tracey A."/>
            <person name="Sims Y."/>
            <person name="Jarvis E.D."/>
        </authorList>
    </citation>
    <scope>NUCLEOTIDE SEQUENCE [LARGE SCALE GENOMIC DNA]</scope>
</reference>
<keyword evidence="2" id="KW-1015">Disulfide bond</keyword>
<dbReference type="InterPro" id="IPR036179">
    <property type="entry name" value="Ig-like_dom_sf"/>
</dbReference>
<dbReference type="GeneTree" id="ENSGT00940000164697"/>
<evidence type="ECO:0000256" key="2">
    <source>
        <dbReference type="ARBA" id="ARBA00023157"/>
    </source>
</evidence>
<dbReference type="PANTHER" id="PTHR45080">
    <property type="entry name" value="CONTACTIN 5"/>
    <property type="match status" value="1"/>
</dbReference>
<dbReference type="CDD" id="cd00096">
    <property type="entry name" value="Ig"/>
    <property type="match status" value="1"/>
</dbReference>
<dbReference type="InterPro" id="IPR050958">
    <property type="entry name" value="Cell_Adh-Cytoskel_Orgn"/>
</dbReference>
<dbReference type="SMART" id="SM00409">
    <property type="entry name" value="IG"/>
    <property type="match status" value="1"/>
</dbReference>
<dbReference type="Gene3D" id="2.60.40.10">
    <property type="entry name" value="Immunoglobulins"/>
    <property type="match status" value="1"/>
</dbReference>
<dbReference type="InterPro" id="IPR013783">
    <property type="entry name" value="Ig-like_fold"/>
</dbReference>
<evidence type="ECO:0000313" key="5">
    <source>
        <dbReference type="Proteomes" id="UP000314983"/>
    </source>
</evidence>
<proteinExistence type="predicted"/>
<dbReference type="SUPFAM" id="SSF48726">
    <property type="entry name" value="Immunoglobulin"/>
    <property type="match status" value="1"/>
</dbReference>